<dbReference type="Gene3D" id="1.10.3720.10">
    <property type="entry name" value="MetI-like"/>
    <property type="match status" value="1"/>
</dbReference>
<proteinExistence type="inferred from homology"/>
<reference evidence="10 11" key="1">
    <citation type="submission" date="2016-08" db="EMBL/GenBank/DDBJ databases">
        <title>Whole genome sequence of Mesorhizobium sp. strain UASWS1009 isolated from industrial sewage.</title>
        <authorList>
            <person name="Crovadore J."/>
            <person name="Calmin G."/>
            <person name="Chablais R."/>
            <person name="Cochard B."/>
            <person name="Lefort F."/>
        </authorList>
    </citation>
    <scope>NUCLEOTIDE SEQUENCE [LARGE SCALE GENOMIC DNA]</scope>
    <source>
        <strain evidence="10 11">UASWS1009</strain>
    </source>
</reference>
<dbReference type="GO" id="GO:0055085">
    <property type="term" value="P:transmembrane transport"/>
    <property type="evidence" value="ECO:0007669"/>
    <property type="project" value="InterPro"/>
</dbReference>
<dbReference type="GO" id="GO:0005886">
    <property type="term" value="C:plasma membrane"/>
    <property type="evidence" value="ECO:0007669"/>
    <property type="project" value="UniProtKB-SubCell"/>
</dbReference>
<sequence length="274" mass="29637">MWLPSYATPFERLTRTLVVAFAVAVLLFLIAPLFIIVPLSFSKDPFFTLPVREYSLRWYADFFGNTRWMNAIFNSAVAAVMTTVLATTLGTLAALGISRPDFPARRLIMALLISPMIVPIVIVAVGSYLFFGQFGLTNTRTGLVLAHTALATPFVVITVTATLSTYDTNLTRAALSLGAPAMSAFFRVTLPNILPGVVSGAIFAFAISFDEVVVALFMTAAEQRTLPVQMFSGIRDQINPTIMAAATLLLALSITLFAVLAMLTRQRGKPTTSA</sequence>
<evidence type="ECO:0000256" key="1">
    <source>
        <dbReference type="ARBA" id="ARBA00004429"/>
    </source>
</evidence>
<evidence type="ECO:0000256" key="7">
    <source>
        <dbReference type="ARBA" id="ARBA00023136"/>
    </source>
</evidence>
<evidence type="ECO:0000259" key="9">
    <source>
        <dbReference type="PROSITE" id="PS50928"/>
    </source>
</evidence>
<evidence type="ECO:0000256" key="3">
    <source>
        <dbReference type="ARBA" id="ARBA00022475"/>
    </source>
</evidence>
<keyword evidence="5 8" id="KW-0812">Transmembrane</keyword>
<keyword evidence="2 8" id="KW-0813">Transport</keyword>
<keyword evidence="6 8" id="KW-1133">Transmembrane helix</keyword>
<dbReference type="AlphaFoldDB" id="A0A1C2ED85"/>
<evidence type="ECO:0000256" key="6">
    <source>
        <dbReference type="ARBA" id="ARBA00022989"/>
    </source>
</evidence>
<evidence type="ECO:0000256" key="4">
    <source>
        <dbReference type="ARBA" id="ARBA00022519"/>
    </source>
</evidence>
<protein>
    <submittedName>
        <fullName evidence="10">Polyamine ABC transporter permease</fullName>
    </submittedName>
</protein>
<comment type="caution">
    <text evidence="10">The sequence shown here is derived from an EMBL/GenBank/DDBJ whole genome shotgun (WGS) entry which is preliminary data.</text>
</comment>
<dbReference type="PANTHER" id="PTHR43357">
    <property type="entry name" value="INNER MEMBRANE ABC TRANSPORTER PERMEASE PROTEIN YDCV"/>
    <property type="match status" value="1"/>
</dbReference>
<dbReference type="SUPFAM" id="SSF161098">
    <property type="entry name" value="MetI-like"/>
    <property type="match status" value="1"/>
</dbReference>
<accession>A0A1C2ED85</accession>
<name>A0A1C2ED85_9HYPH</name>
<evidence type="ECO:0000256" key="2">
    <source>
        <dbReference type="ARBA" id="ARBA00022448"/>
    </source>
</evidence>
<evidence type="ECO:0000256" key="8">
    <source>
        <dbReference type="RuleBase" id="RU363032"/>
    </source>
</evidence>
<feature type="transmembrane region" description="Helical" evidence="8">
    <location>
        <begin position="17"/>
        <end position="41"/>
    </location>
</feature>
<keyword evidence="7 8" id="KW-0472">Membrane</keyword>
<dbReference type="EMBL" id="MDEO01000019">
    <property type="protein sequence ID" value="OCX24979.1"/>
    <property type="molecule type" value="Genomic_DNA"/>
</dbReference>
<dbReference type="OrthoDB" id="9815533at2"/>
<comment type="subcellular location">
    <subcellularLocation>
        <location evidence="1">Cell inner membrane</location>
        <topology evidence="1">Multi-pass membrane protein</topology>
    </subcellularLocation>
    <subcellularLocation>
        <location evidence="8">Cell membrane</location>
        <topology evidence="8">Multi-pass membrane protein</topology>
    </subcellularLocation>
</comment>
<feature type="domain" description="ABC transmembrane type-1" evidence="9">
    <location>
        <begin position="72"/>
        <end position="260"/>
    </location>
</feature>
<keyword evidence="4" id="KW-0997">Cell inner membrane</keyword>
<dbReference type="STRING" id="1566387.QV13_01355"/>
<dbReference type="InterPro" id="IPR000515">
    <property type="entry name" value="MetI-like"/>
</dbReference>
<feature type="transmembrane region" description="Helical" evidence="8">
    <location>
        <begin position="107"/>
        <end position="131"/>
    </location>
</feature>
<organism evidence="10 11">
    <name type="scientific">Mesorhizobium hungaricum</name>
    <dbReference type="NCBI Taxonomy" id="1566387"/>
    <lineage>
        <taxon>Bacteria</taxon>
        <taxon>Pseudomonadati</taxon>
        <taxon>Pseudomonadota</taxon>
        <taxon>Alphaproteobacteria</taxon>
        <taxon>Hyphomicrobiales</taxon>
        <taxon>Phyllobacteriaceae</taxon>
        <taxon>Mesorhizobium</taxon>
    </lineage>
</organism>
<keyword evidence="3" id="KW-1003">Cell membrane</keyword>
<feature type="transmembrane region" description="Helical" evidence="8">
    <location>
        <begin position="242"/>
        <end position="263"/>
    </location>
</feature>
<evidence type="ECO:0000313" key="10">
    <source>
        <dbReference type="EMBL" id="OCX24979.1"/>
    </source>
</evidence>
<dbReference type="Pfam" id="PF00528">
    <property type="entry name" value="BPD_transp_1"/>
    <property type="match status" value="1"/>
</dbReference>
<dbReference type="CDD" id="cd06261">
    <property type="entry name" value="TM_PBP2"/>
    <property type="match status" value="1"/>
</dbReference>
<feature type="transmembrane region" description="Helical" evidence="8">
    <location>
        <begin position="71"/>
        <end position="95"/>
    </location>
</feature>
<evidence type="ECO:0000313" key="11">
    <source>
        <dbReference type="Proteomes" id="UP000094412"/>
    </source>
</evidence>
<dbReference type="Proteomes" id="UP000094412">
    <property type="component" value="Unassembled WGS sequence"/>
</dbReference>
<dbReference type="InterPro" id="IPR035906">
    <property type="entry name" value="MetI-like_sf"/>
</dbReference>
<feature type="transmembrane region" description="Helical" evidence="8">
    <location>
        <begin position="143"/>
        <end position="166"/>
    </location>
</feature>
<dbReference type="PROSITE" id="PS50928">
    <property type="entry name" value="ABC_TM1"/>
    <property type="match status" value="1"/>
</dbReference>
<gene>
    <name evidence="10" type="ORF">QV13_01355</name>
</gene>
<dbReference type="PANTHER" id="PTHR43357:SF4">
    <property type="entry name" value="INNER MEMBRANE ABC TRANSPORTER PERMEASE PROTEIN YDCV"/>
    <property type="match status" value="1"/>
</dbReference>
<evidence type="ECO:0000256" key="5">
    <source>
        <dbReference type="ARBA" id="ARBA00022692"/>
    </source>
</evidence>
<dbReference type="RefSeq" id="WP_065996695.1">
    <property type="nucleotide sequence ID" value="NZ_MDEO01000019.1"/>
</dbReference>
<keyword evidence="11" id="KW-1185">Reference proteome</keyword>
<comment type="similarity">
    <text evidence="8">Belongs to the binding-protein-dependent transport system permease family.</text>
</comment>